<dbReference type="SUPFAM" id="SSF110997">
    <property type="entry name" value="Sporulation related repeat"/>
    <property type="match status" value="1"/>
</dbReference>
<dbReference type="KEGG" id="pprf:DPRO_1744"/>
<keyword evidence="2" id="KW-0732">Signal</keyword>
<dbReference type="InterPro" id="IPR036680">
    <property type="entry name" value="SPOR-like_sf"/>
</dbReference>
<dbReference type="OrthoDB" id="5461232at2"/>
<name>A0A2C8F7U0_9BACT</name>
<organism evidence="4 5">
    <name type="scientific">Pseudodesulfovibrio profundus</name>
    <dbReference type="NCBI Taxonomy" id="57320"/>
    <lineage>
        <taxon>Bacteria</taxon>
        <taxon>Pseudomonadati</taxon>
        <taxon>Thermodesulfobacteriota</taxon>
        <taxon>Desulfovibrionia</taxon>
        <taxon>Desulfovibrionales</taxon>
        <taxon>Desulfovibrionaceae</taxon>
    </lineage>
</organism>
<dbReference type="Proteomes" id="UP000219215">
    <property type="component" value="Chromosome DPRO"/>
</dbReference>
<feature type="compositionally biased region" description="Acidic residues" evidence="1">
    <location>
        <begin position="85"/>
        <end position="98"/>
    </location>
</feature>
<evidence type="ECO:0000256" key="2">
    <source>
        <dbReference type="SAM" id="SignalP"/>
    </source>
</evidence>
<dbReference type="Gene3D" id="3.30.70.1070">
    <property type="entry name" value="Sporulation related repeat"/>
    <property type="match status" value="1"/>
</dbReference>
<keyword evidence="5" id="KW-1185">Reference proteome</keyword>
<feature type="domain" description="SPOR" evidence="3">
    <location>
        <begin position="147"/>
        <end position="223"/>
    </location>
</feature>
<reference evidence="5" key="1">
    <citation type="submission" date="2017-09" db="EMBL/GenBank/DDBJ databases">
        <authorList>
            <person name="Regsiter A."/>
            <person name="William W."/>
        </authorList>
    </citation>
    <scope>NUCLEOTIDE SEQUENCE [LARGE SCALE GENOMIC DNA]</scope>
    <source>
        <strain evidence="5">500-1</strain>
    </source>
</reference>
<dbReference type="RefSeq" id="WP_097011663.1">
    <property type="nucleotide sequence ID" value="NZ_LT907975.1"/>
</dbReference>
<protein>
    <submittedName>
        <fullName evidence="4">Putative Sporulation domain protein</fullName>
    </submittedName>
</protein>
<dbReference type="PROSITE" id="PS51257">
    <property type="entry name" value="PROKAR_LIPOPROTEIN"/>
    <property type="match status" value="1"/>
</dbReference>
<dbReference type="Pfam" id="PF05036">
    <property type="entry name" value="SPOR"/>
    <property type="match status" value="1"/>
</dbReference>
<dbReference type="GO" id="GO:0042834">
    <property type="term" value="F:peptidoglycan binding"/>
    <property type="evidence" value="ECO:0007669"/>
    <property type="project" value="InterPro"/>
</dbReference>
<evidence type="ECO:0000256" key="1">
    <source>
        <dbReference type="SAM" id="MobiDB-lite"/>
    </source>
</evidence>
<sequence>MTKRFSISTLLALLLLMSTLVTAGCFRKHIVSTPPSKAPTRTTTTTAAPEPKPEVKQIEEEPMVIEETYEINAPKKEAITNEVGETDLGEEPLPEPEAVDTAATPAPEPAAPEVATTAPAAEPVVEAPAEKLSEPMETVDPANNTPAPIGDVYYVQVGAFSEQSNAENVLADLVARGYDESRIVESAGGLFKVQAGTFSGTPEAETAVEAMQDMFPKAFILKAPAQ</sequence>
<dbReference type="AlphaFoldDB" id="A0A2C8F7U0"/>
<dbReference type="InterPro" id="IPR007730">
    <property type="entry name" value="SPOR-like_dom"/>
</dbReference>
<feature type="region of interest" description="Disordered" evidence="1">
    <location>
        <begin position="31"/>
        <end position="63"/>
    </location>
</feature>
<feature type="region of interest" description="Disordered" evidence="1">
    <location>
        <begin position="85"/>
        <end position="117"/>
    </location>
</feature>
<proteinExistence type="predicted"/>
<feature type="chain" id="PRO_5012858339" evidence="2">
    <location>
        <begin position="24"/>
        <end position="226"/>
    </location>
</feature>
<evidence type="ECO:0000259" key="3">
    <source>
        <dbReference type="PROSITE" id="PS51724"/>
    </source>
</evidence>
<dbReference type="PROSITE" id="PS51724">
    <property type="entry name" value="SPOR"/>
    <property type="match status" value="1"/>
</dbReference>
<dbReference type="EMBL" id="LT907975">
    <property type="protein sequence ID" value="SOB58644.1"/>
    <property type="molecule type" value="Genomic_DNA"/>
</dbReference>
<feature type="compositionally biased region" description="Low complexity" evidence="1">
    <location>
        <begin position="99"/>
        <end position="117"/>
    </location>
</feature>
<feature type="signal peptide" evidence="2">
    <location>
        <begin position="1"/>
        <end position="23"/>
    </location>
</feature>
<evidence type="ECO:0000313" key="5">
    <source>
        <dbReference type="Proteomes" id="UP000219215"/>
    </source>
</evidence>
<feature type="compositionally biased region" description="Low complexity" evidence="1">
    <location>
        <begin position="32"/>
        <end position="49"/>
    </location>
</feature>
<gene>
    <name evidence="4" type="ORF">DPRO_1744</name>
</gene>
<accession>A0A2C8F7U0</accession>
<evidence type="ECO:0000313" key="4">
    <source>
        <dbReference type="EMBL" id="SOB58644.1"/>
    </source>
</evidence>